<evidence type="ECO:0000313" key="1">
    <source>
        <dbReference type="EMBL" id="KAK0493728.1"/>
    </source>
</evidence>
<comment type="caution">
    <text evidence="1">The sequence shown here is derived from an EMBL/GenBank/DDBJ whole genome shotgun (WGS) entry which is preliminary data.</text>
</comment>
<sequence>MIVDSMHAEQLQENQSLGPHSTNLQHAQVLKKEANLCQWINAWMDAQCIYIPEIMGIRDQMEKNTERDCIVAWNIPLLLPSKLLALNFLTCDKRLYQYEWEVRLNMEDAIPIKEYKKIWHTNTVNPKMRETSGETHRQLPWIWVHDGAMESINSEGFHDAVPEALLMELPVALELMPFVKQIFTWKCEIIVRLWRHVDKWLFIGNIPGEIVNEHTDNRAEDED</sequence>
<proteinExistence type="predicted"/>
<name>A0AA39Q003_9AGAR</name>
<accession>A0AA39Q003</accession>
<dbReference type="AlphaFoldDB" id="A0AA39Q003"/>
<reference evidence="1" key="1">
    <citation type="submission" date="2023-06" db="EMBL/GenBank/DDBJ databases">
        <authorList>
            <consortium name="Lawrence Berkeley National Laboratory"/>
            <person name="Ahrendt S."/>
            <person name="Sahu N."/>
            <person name="Indic B."/>
            <person name="Wong-Bajracharya J."/>
            <person name="Merenyi Z."/>
            <person name="Ke H.-M."/>
            <person name="Monk M."/>
            <person name="Kocsube S."/>
            <person name="Drula E."/>
            <person name="Lipzen A."/>
            <person name="Balint B."/>
            <person name="Henrissat B."/>
            <person name="Andreopoulos B."/>
            <person name="Martin F.M."/>
            <person name="Harder C.B."/>
            <person name="Rigling D."/>
            <person name="Ford K.L."/>
            <person name="Foster G.D."/>
            <person name="Pangilinan J."/>
            <person name="Papanicolaou A."/>
            <person name="Barry K."/>
            <person name="LaButti K."/>
            <person name="Viragh M."/>
            <person name="Koriabine M."/>
            <person name="Yan M."/>
            <person name="Riley R."/>
            <person name="Champramary S."/>
            <person name="Plett K.L."/>
            <person name="Tsai I.J."/>
            <person name="Slot J."/>
            <person name="Sipos G."/>
            <person name="Plett J."/>
            <person name="Nagy L.G."/>
            <person name="Grigoriev I.V."/>
        </authorList>
    </citation>
    <scope>NUCLEOTIDE SEQUENCE</scope>
    <source>
        <strain evidence="1">HWK02</strain>
    </source>
</reference>
<gene>
    <name evidence="1" type="ORF">EDD18DRAFT_1107724</name>
</gene>
<dbReference type="Proteomes" id="UP001175228">
    <property type="component" value="Unassembled WGS sequence"/>
</dbReference>
<dbReference type="EMBL" id="JAUEPU010000023">
    <property type="protein sequence ID" value="KAK0493728.1"/>
    <property type="molecule type" value="Genomic_DNA"/>
</dbReference>
<protein>
    <submittedName>
        <fullName evidence="1">Uncharacterized protein</fullName>
    </submittedName>
</protein>
<keyword evidence="2" id="KW-1185">Reference proteome</keyword>
<organism evidence="1 2">
    <name type="scientific">Armillaria luteobubalina</name>
    <dbReference type="NCBI Taxonomy" id="153913"/>
    <lineage>
        <taxon>Eukaryota</taxon>
        <taxon>Fungi</taxon>
        <taxon>Dikarya</taxon>
        <taxon>Basidiomycota</taxon>
        <taxon>Agaricomycotina</taxon>
        <taxon>Agaricomycetes</taxon>
        <taxon>Agaricomycetidae</taxon>
        <taxon>Agaricales</taxon>
        <taxon>Marasmiineae</taxon>
        <taxon>Physalacriaceae</taxon>
        <taxon>Armillaria</taxon>
    </lineage>
</organism>
<evidence type="ECO:0000313" key="2">
    <source>
        <dbReference type="Proteomes" id="UP001175228"/>
    </source>
</evidence>